<name>A0A6B3W2H4_9BACI</name>
<sequence length="431" mass="47839">MDKLMDSRWFIKVVTFLLALLLFSTVNFDPQKNKRTTEESVASNLNEETISDVPVTVIYDKENLIVSGIPDTVSVTVEGPVSIVQSAKAMRNFEVFVDLTNASIGTQRVPIQIRDISDKLKVTIEPANINVNVQERITKEFNVEAEFNRTMVEEGFISEQPIVEPNKVKITGAKNIIDRISYVKAMINYKGKIDSTITQEASIRVLDKELNKLDVIVEPEIVQVTLPVKRLSKIVPIKIVSNGTPPNGVSIESMGLDAQEATIFAREDILNKTESVRVEVDLSKITNSQVLTLPVIISEGITKVNPELANVNVKVNVRTEEEKVEEEEPKETTTTSEISEISIPKVQIKSTGLAENYKLTFLDPADEQTSLSVSGPSNIVKKLTPADFELVIDASNLQEGEHNIRIQGKGPQNVTWKMGQETAKISIVQKE</sequence>
<dbReference type="EMBL" id="JACEIO010000028">
    <property type="protein sequence ID" value="MBA4537840.1"/>
    <property type="molecule type" value="Genomic_DNA"/>
</dbReference>
<keyword evidence="3" id="KW-1185">Reference proteome</keyword>
<organism evidence="2 3">
    <name type="scientific">Bacillus aquiflavi</name>
    <dbReference type="NCBI Taxonomy" id="2672567"/>
    <lineage>
        <taxon>Bacteria</taxon>
        <taxon>Bacillati</taxon>
        <taxon>Bacillota</taxon>
        <taxon>Bacilli</taxon>
        <taxon>Bacillales</taxon>
        <taxon>Bacillaceae</taxon>
        <taxon>Bacillus</taxon>
    </lineage>
</organism>
<reference evidence="2 3" key="1">
    <citation type="submission" date="2020-02" db="EMBL/GenBank/DDBJ databases">
        <title>Bacillus aquiflavi sp. nov., isolated from yellow water of strong flavor Chinese baijiu in Yibin region of China.</title>
        <authorList>
            <person name="Xie J."/>
        </authorList>
    </citation>
    <scope>NUCLEOTIDE SEQUENCE [LARGE SCALE GENOMIC DNA]</scope>
    <source>
        <strain evidence="2 3">3H-10</strain>
    </source>
</reference>
<dbReference type="Gene3D" id="2.170.120.30">
    <property type="match status" value="2"/>
</dbReference>
<gene>
    <name evidence="2" type="ORF">G4D64_11420</name>
    <name evidence="1" type="ORF">H1Z61_12030</name>
</gene>
<comment type="caution">
    <text evidence="2">The sequence shown here is derived from an EMBL/GenBank/DDBJ whole genome shotgun (WGS) entry which is preliminary data.</text>
</comment>
<dbReference type="Proteomes" id="UP000570010">
    <property type="component" value="Unassembled WGS sequence"/>
</dbReference>
<dbReference type="Proteomes" id="UP000472971">
    <property type="component" value="Unassembled WGS sequence"/>
</dbReference>
<dbReference type="Gene3D" id="2.170.120.40">
    <property type="entry name" value="YbbR-like domain"/>
    <property type="match status" value="2"/>
</dbReference>
<evidence type="ECO:0000313" key="1">
    <source>
        <dbReference type="EMBL" id="MBA4537840.1"/>
    </source>
</evidence>
<dbReference type="InterPro" id="IPR012505">
    <property type="entry name" value="YbbR"/>
</dbReference>
<dbReference type="RefSeq" id="WP_163242483.1">
    <property type="nucleotide sequence ID" value="NZ_CP082780.1"/>
</dbReference>
<dbReference type="Pfam" id="PF07949">
    <property type="entry name" value="YbbR"/>
    <property type="match status" value="3"/>
</dbReference>
<proteinExistence type="predicted"/>
<protein>
    <submittedName>
        <fullName evidence="2">YbbR-like domain-containing protein</fullName>
    </submittedName>
</protein>
<evidence type="ECO:0000313" key="4">
    <source>
        <dbReference type="Proteomes" id="UP000570010"/>
    </source>
</evidence>
<accession>A0A6B3W2H4</accession>
<dbReference type="InterPro" id="IPR053154">
    <property type="entry name" value="c-di-AMP_regulator"/>
</dbReference>
<evidence type="ECO:0000313" key="3">
    <source>
        <dbReference type="Proteomes" id="UP000472971"/>
    </source>
</evidence>
<dbReference type="EMBL" id="JAAIWN010000026">
    <property type="protein sequence ID" value="NEY82096.1"/>
    <property type="molecule type" value="Genomic_DNA"/>
</dbReference>
<dbReference type="AlphaFoldDB" id="A0A6B3W2H4"/>
<reference evidence="1 4" key="2">
    <citation type="submission" date="2020-07" db="EMBL/GenBank/DDBJ databases">
        <authorList>
            <person name="Feng H."/>
        </authorList>
    </citation>
    <scope>NUCLEOTIDE SEQUENCE [LARGE SCALE GENOMIC DNA]</scope>
    <source>
        <strain evidence="4">s-12</strain>
        <strain evidence="1">S-12</strain>
    </source>
</reference>
<dbReference type="PANTHER" id="PTHR37804:SF1">
    <property type="entry name" value="CDAA REGULATORY PROTEIN CDAR"/>
    <property type="match status" value="1"/>
</dbReference>
<evidence type="ECO:0000313" key="2">
    <source>
        <dbReference type="EMBL" id="NEY82096.1"/>
    </source>
</evidence>
<dbReference type="PANTHER" id="PTHR37804">
    <property type="entry name" value="CDAA REGULATORY PROTEIN CDAR"/>
    <property type="match status" value="1"/>
</dbReference>